<protein>
    <submittedName>
        <fullName evidence="1">Uncharacterized protein</fullName>
    </submittedName>
</protein>
<sequence length="153" mass="16842">MHTGSHGHVSLPLSAPPLRGRASPRYASPCIRTVCTSHARTLHRQLSPIANVRWYHSATIQYNPPLLNLPSRPSSLTAFNMLSGQVRARQSPNRTSAGCVLSLFLCPRLPVPFPGPHTCTPHPHVVHTPALLVNSPRAPFPFHFRFHCVECAP</sequence>
<reference evidence="1" key="1">
    <citation type="submission" date="2023-03" db="EMBL/GenBank/DDBJ databases">
        <title>Massive genome expansion in bonnet fungi (Mycena s.s.) driven by repeated elements and novel gene families across ecological guilds.</title>
        <authorList>
            <consortium name="Lawrence Berkeley National Laboratory"/>
            <person name="Harder C.B."/>
            <person name="Miyauchi S."/>
            <person name="Viragh M."/>
            <person name="Kuo A."/>
            <person name="Thoen E."/>
            <person name="Andreopoulos B."/>
            <person name="Lu D."/>
            <person name="Skrede I."/>
            <person name="Drula E."/>
            <person name="Henrissat B."/>
            <person name="Morin E."/>
            <person name="Kohler A."/>
            <person name="Barry K."/>
            <person name="LaButti K."/>
            <person name="Morin E."/>
            <person name="Salamov A."/>
            <person name="Lipzen A."/>
            <person name="Mereny Z."/>
            <person name="Hegedus B."/>
            <person name="Baldrian P."/>
            <person name="Stursova M."/>
            <person name="Weitz H."/>
            <person name="Taylor A."/>
            <person name="Grigoriev I.V."/>
            <person name="Nagy L.G."/>
            <person name="Martin F."/>
            <person name="Kauserud H."/>
        </authorList>
    </citation>
    <scope>NUCLEOTIDE SEQUENCE</scope>
    <source>
        <strain evidence="1">CBHHK067</strain>
    </source>
</reference>
<comment type="caution">
    <text evidence="1">The sequence shown here is derived from an EMBL/GenBank/DDBJ whole genome shotgun (WGS) entry which is preliminary data.</text>
</comment>
<organism evidence="1 2">
    <name type="scientific">Mycena rosella</name>
    <name type="common">Pink bonnet</name>
    <name type="synonym">Agaricus rosellus</name>
    <dbReference type="NCBI Taxonomy" id="1033263"/>
    <lineage>
        <taxon>Eukaryota</taxon>
        <taxon>Fungi</taxon>
        <taxon>Dikarya</taxon>
        <taxon>Basidiomycota</taxon>
        <taxon>Agaricomycotina</taxon>
        <taxon>Agaricomycetes</taxon>
        <taxon>Agaricomycetidae</taxon>
        <taxon>Agaricales</taxon>
        <taxon>Marasmiineae</taxon>
        <taxon>Mycenaceae</taxon>
        <taxon>Mycena</taxon>
    </lineage>
</organism>
<keyword evidence="2" id="KW-1185">Reference proteome</keyword>
<dbReference type="EMBL" id="JARKIE010000017">
    <property type="protein sequence ID" value="KAJ7701402.1"/>
    <property type="molecule type" value="Genomic_DNA"/>
</dbReference>
<proteinExistence type="predicted"/>
<evidence type="ECO:0000313" key="1">
    <source>
        <dbReference type="EMBL" id="KAJ7701402.1"/>
    </source>
</evidence>
<accession>A0AAD7DYR1</accession>
<name>A0AAD7DYR1_MYCRO</name>
<dbReference type="Proteomes" id="UP001221757">
    <property type="component" value="Unassembled WGS sequence"/>
</dbReference>
<dbReference type="AlphaFoldDB" id="A0AAD7DYR1"/>
<evidence type="ECO:0000313" key="2">
    <source>
        <dbReference type="Proteomes" id="UP001221757"/>
    </source>
</evidence>
<gene>
    <name evidence="1" type="ORF">B0H17DRAFT_1327567</name>
</gene>